<sequence length="92" mass="9784">MSSSRSLSAEQLLLIADEVCRSERVSVVDYGFVAAAAAVTGAQFDGVPVFQSVRAARKSLEQAIVLLEPLSGANRVFARVAGEVFARINDEV</sequence>
<evidence type="ECO:0000313" key="1">
    <source>
        <dbReference type="EMBL" id="AGU14216.1"/>
    </source>
</evidence>
<protein>
    <recommendedName>
        <fullName evidence="3">TetR family transcriptional regulator</fullName>
    </recommendedName>
</protein>
<dbReference type="KEGG" id="caz:CARG_00025"/>
<name>U3GW81_9CORY</name>
<evidence type="ECO:0000313" key="2">
    <source>
        <dbReference type="Proteomes" id="UP000016943"/>
    </source>
</evidence>
<dbReference type="RefSeq" id="WP_020975336.1">
    <property type="nucleotide sequence ID" value="NC_022198.1"/>
</dbReference>
<dbReference type="OrthoDB" id="4428158at2"/>
<organism evidence="1 2">
    <name type="scientific">Corynebacterium argentoratense DSM 44202</name>
    <dbReference type="NCBI Taxonomy" id="1348662"/>
    <lineage>
        <taxon>Bacteria</taxon>
        <taxon>Bacillati</taxon>
        <taxon>Actinomycetota</taxon>
        <taxon>Actinomycetes</taxon>
        <taxon>Mycobacteriales</taxon>
        <taxon>Corynebacteriaceae</taxon>
        <taxon>Corynebacterium</taxon>
    </lineage>
</organism>
<proteinExistence type="predicted"/>
<dbReference type="Proteomes" id="UP000016943">
    <property type="component" value="Chromosome"/>
</dbReference>
<dbReference type="HOGENOM" id="CLU_181625_1_0_11"/>
<dbReference type="EMBL" id="CP006365">
    <property type="protein sequence ID" value="AGU14216.1"/>
    <property type="molecule type" value="Genomic_DNA"/>
</dbReference>
<accession>U3GW81</accession>
<dbReference type="AlphaFoldDB" id="U3GW81"/>
<gene>
    <name evidence="1" type="ORF">CARG_00025</name>
</gene>
<dbReference type="eggNOG" id="ENOG5031QEA">
    <property type="taxonomic scope" value="Bacteria"/>
</dbReference>
<dbReference type="STRING" id="1348662.CARG_00025"/>
<reference evidence="1 2" key="1">
    <citation type="journal article" date="2013" name="Genome Announc.">
        <title>Whole-Genome Sequence of the Clinical Strain Corynebacterium argentoratense DSM 44202, Isolated from a Human Throat Specimen.</title>
        <authorList>
            <person name="Bomholt C."/>
            <person name="Glaub A."/>
            <person name="Gravermann K."/>
            <person name="Albersmeier A."/>
            <person name="Brinkrolf K."/>
            <person name="Ruckert C."/>
            <person name="Tauch A."/>
        </authorList>
    </citation>
    <scope>NUCLEOTIDE SEQUENCE [LARGE SCALE GENOMIC DNA]</scope>
    <source>
        <strain evidence="1">DSM 44202</strain>
    </source>
</reference>
<dbReference type="GeneID" id="78248902"/>
<keyword evidence="2" id="KW-1185">Reference proteome</keyword>
<evidence type="ECO:0008006" key="3">
    <source>
        <dbReference type="Google" id="ProtNLM"/>
    </source>
</evidence>
<dbReference type="PATRIC" id="fig|1348662.3.peg.6"/>